<sequence length="24" mass="2804">ARHRPARPIHAGHPGQPRRAPRRR</sequence>
<protein>
    <submittedName>
        <fullName evidence="2">Uncharacterized protein</fullName>
    </submittedName>
</protein>
<evidence type="ECO:0000313" key="2">
    <source>
        <dbReference type="EMBL" id="CAA9271614.1"/>
    </source>
</evidence>
<accession>A0A6J4J7I7</accession>
<reference evidence="2" key="1">
    <citation type="submission" date="2020-02" db="EMBL/GenBank/DDBJ databases">
        <authorList>
            <person name="Meier V. D."/>
        </authorList>
    </citation>
    <scope>NUCLEOTIDE SEQUENCE</scope>
    <source>
        <strain evidence="2">AVDCRST_MAG54</strain>
    </source>
</reference>
<dbReference type="EMBL" id="CADCTH010000382">
    <property type="protein sequence ID" value="CAA9271614.1"/>
    <property type="molecule type" value="Genomic_DNA"/>
</dbReference>
<dbReference type="AlphaFoldDB" id="A0A6J4J7I7"/>
<feature type="region of interest" description="Disordered" evidence="1">
    <location>
        <begin position="1"/>
        <end position="24"/>
    </location>
</feature>
<name>A0A6J4J7I7_9PSEU</name>
<proteinExistence type="predicted"/>
<feature type="non-terminal residue" evidence="2">
    <location>
        <position position="1"/>
    </location>
</feature>
<feature type="non-terminal residue" evidence="2">
    <location>
        <position position="24"/>
    </location>
</feature>
<evidence type="ECO:0000256" key="1">
    <source>
        <dbReference type="SAM" id="MobiDB-lite"/>
    </source>
</evidence>
<organism evidence="2">
    <name type="scientific">uncultured Actinomycetospora sp</name>
    <dbReference type="NCBI Taxonomy" id="1135996"/>
    <lineage>
        <taxon>Bacteria</taxon>
        <taxon>Bacillati</taxon>
        <taxon>Actinomycetota</taxon>
        <taxon>Actinomycetes</taxon>
        <taxon>Pseudonocardiales</taxon>
        <taxon>Pseudonocardiaceae</taxon>
        <taxon>Actinomycetospora</taxon>
        <taxon>environmental samples</taxon>
    </lineage>
</organism>
<gene>
    <name evidence="2" type="ORF">AVDCRST_MAG54-3032</name>
</gene>